<comment type="caution">
    <text evidence="3">The sequence shown here is derived from an EMBL/GenBank/DDBJ whole genome shotgun (WGS) entry which is preliminary data.</text>
</comment>
<dbReference type="EMBL" id="BSEV01000007">
    <property type="protein sequence ID" value="GLK10175.1"/>
    <property type="molecule type" value="Genomic_DNA"/>
</dbReference>
<feature type="region of interest" description="Disordered" evidence="1">
    <location>
        <begin position="202"/>
        <end position="250"/>
    </location>
</feature>
<gene>
    <name evidence="3" type="ORF">GCM10017600_35810</name>
</gene>
<dbReference type="Proteomes" id="UP001143474">
    <property type="component" value="Unassembled WGS sequence"/>
</dbReference>
<dbReference type="AlphaFoldDB" id="A0A9W6I3A3"/>
<reference evidence="3" key="1">
    <citation type="journal article" date="2014" name="Int. J. Syst. Evol. Microbiol.">
        <title>Complete genome sequence of Corynebacterium casei LMG S-19264T (=DSM 44701T), isolated from a smear-ripened cheese.</title>
        <authorList>
            <consortium name="US DOE Joint Genome Institute (JGI-PGF)"/>
            <person name="Walter F."/>
            <person name="Albersmeier A."/>
            <person name="Kalinowski J."/>
            <person name="Ruckert C."/>
        </authorList>
    </citation>
    <scope>NUCLEOTIDE SEQUENCE</scope>
    <source>
        <strain evidence="3">VKM Ac-2007</strain>
    </source>
</reference>
<evidence type="ECO:0000313" key="4">
    <source>
        <dbReference type="Proteomes" id="UP001143474"/>
    </source>
</evidence>
<dbReference type="SMART" id="SM00860">
    <property type="entry name" value="SMI1_KNR4"/>
    <property type="match status" value="1"/>
</dbReference>
<evidence type="ECO:0000313" key="3">
    <source>
        <dbReference type="EMBL" id="GLK10175.1"/>
    </source>
</evidence>
<name>A0A9W6I3A3_9ACTN</name>
<dbReference type="PANTHER" id="PTHR47432">
    <property type="entry name" value="CELL WALL ASSEMBLY REGULATOR SMI1"/>
    <property type="match status" value="1"/>
</dbReference>
<feature type="domain" description="Knr4/Smi1-like" evidence="2">
    <location>
        <begin position="289"/>
        <end position="423"/>
    </location>
</feature>
<dbReference type="RefSeq" id="WP_271218615.1">
    <property type="nucleotide sequence ID" value="NZ_BSEV01000007.1"/>
</dbReference>
<organism evidence="3 4">
    <name type="scientific">Streptosporangium carneum</name>
    <dbReference type="NCBI Taxonomy" id="47481"/>
    <lineage>
        <taxon>Bacteria</taxon>
        <taxon>Bacillati</taxon>
        <taxon>Actinomycetota</taxon>
        <taxon>Actinomycetes</taxon>
        <taxon>Streptosporangiales</taxon>
        <taxon>Streptosporangiaceae</taxon>
        <taxon>Streptosporangium</taxon>
    </lineage>
</organism>
<dbReference type="SUPFAM" id="SSF160631">
    <property type="entry name" value="SMI1/KNR4-like"/>
    <property type="match status" value="1"/>
</dbReference>
<accession>A0A9W6I3A3</accession>
<dbReference type="Gene3D" id="3.40.1580.10">
    <property type="entry name" value="SMI1/KNR4-like"/>
    <property type="match status" value="1"/>
</dbReference>
<dbReference type="InterPro" id="IPR018958">
    <property type="entry name" value="Knr4/Smi1-like_dom"/>
</dbReference>
<evidence type="ECO:0000259" key="2">
    <source>
        <dbReference type="SMART" id="SM00860"/>
    </source>
</evidence>
<dbReference type="InterPro" id="IPR051873">
    <property type="entry name" value="KNR4/SMI1_regulator"/>
</dbReference>
<dbReference type="InterPro" id="IPR037883">
    <property type="entry name" value="Knr4/Smi1-like_sf"/>
</dbReference>
<protein>
    <recommendedName>
        <fullName evidence="2">Knr4/Smi1-like domain-containing protein</fullName>
    </recommendedName>
</protein>
<proteinExistence type="predicted"/>
<evidence type="ECO:0000256" key="1">
    <source>
        <dbReference type="SAM" id="MobiDB-lite"/>
    </source>
</evidence>
<dbReference type="Pfam" id="PF09346">
    <property type="entry name" value="SMI1_KNR4"/>
    <property type="match status" value="1"/>
</dbReference>
<sequence length="456" mass="48536">MLRLISSRWVRLALAAAAAAAIVVAVLRLRRPPAVPGAASGARTAQDPRVEIVPGAATSLAETGPGSETRWPPAPVLGTPSAEVLRRYAAGTRLPAFLSREAAPRKPLEPAARRALTRWAAAACALCLFAGSAQLLEGAVFAKEEYSTWVVTEGGGGTLSEVGACESWGEEGLTWRTSDTGEAFCVERDVDGVVGRWSADVQPVLPDDVPDLPPVDPPRPEASGAAPTPTPTAWTDGSAVDADCHPVARTPRVRPIRPRVTRAVDRQWTRIDRWLRANAPETYRTLAAPARPGTIAVAEAQMGLRLPDDLRSSLLRHNGSAGTEEAWGFGPMGEELLGVKQIRDTWRMLCGIDGTDEDAEGAEPDPRTEWWDGRMIPFSSDGVGGGLLIDSVRRDVGKTVEDGPIGFTPGGIRIRSYYALLKATADALETGGTVGDWKPVLVGKALEWRFVRSGGA</sequence>
<reference evidence="3" key="2">
    <citation type="submission" date="2023-01" db="EMBL/GenBank/DDBJ databases">
        <authorList>
            <person name="Sun Q."/>
            <person name="Evtushenko L."/>
        </authorList>
    </citation>
    <scope>NUCLEOTIDE SEQUENCE</scope>
    <source>
        <strain evidence="3">VKM Ac-2007</strain>
    </source>
</reference>
<keyword evidence="4" id="KW-1185">Reference proteome</keyword>
<dbReference type="PANTHER" id="PTHR47432:SF1">
    <property type="entry name" value="CELL WALL ASSEMBLY REGULATOR SMI1"/>
    <property type="match status" value="1"/>
</dbReference>